<dbReference type="AlphaFoldDB" id="A0A1B7ZDU5"/>
<proteinExistence type="predicted"/>
<gene>
    <name evidence="1" type="ORF">A9200_12820</name>
</gene>
<dbReference type="STRING" id="1836467.BTR34_04215"/>
<protein>
    <submittedName>
        <fullName evidence="1">Uncharacterized protein</fullName>
    </submittedName>
</protein>
<organism evidence="1 2">
    <name type="scientific">Maribacter hydrothermalis</name>
    <dbReference type="NCBI Taxonomy" id="1836467"/>
    <lineage>
        <taxon>Bacteria</taxon>
        <taxon>Pseudomonadati</taxon>
        <taxon>Bacteroidota</taxon>
        <taxon>Flavobacteriia</taxon>
        <taxon>Flavobacteriales</taxon>
        <taxon>Flavobacteriaceae</taxon>
        <taxon>Maribacter</taxon>
    </lineage>
</organism>
<dbReference type="OrthoDB" id="1440212at2"/>
<dbReference type="RefSeq" id="WP_068482178.1">
    <property type="nucleotide sequence ID" value="NZ_CP018760.1"/>
</dbReference>
<keyword evidence="2" id="KW-1185">Reference proteome</keyword>
<dbReference type="KEGG" id="mart:BTR34_04215"/>
<comment type="caution">
    <text evidence="1">The sequence shown here is derived from an EMBL/GenBank/DDBJ whole genome shotgun (WGS) entry which is preliminary data.</text>
</comment>
<reference evidence="2" key="1">
    <citation type="submission" date="2016-06" db="EMBL/GenBank/DDBJ databases">
        <authorList>
            <person name="Zhan P."/>
        </authorList>
    </citation>
    <scope>NUCLEOTIDE SEQUENCE [LARGE SCALE GENOMIC DNA]</scope>
    <source>
        <strain evidence="2">T28</strain>
    </source>
</reference>
<dbReference type="EMBL" id="LZFP01000002">
    <property type="protein sequence ID" value="OBR41510.1"/>
    <property type="molecule type" value="Genomic_DNA"/>
</dbReference>
<evidence type="ECO:0000313" key="1">
    <source>
        <dbReference type="EMBL" id="OBR41510.1"/>
    </source>
</evidence>
<dbReference type="Proteomes" id="UP000092164">
    <property type="component" value="Unassembled WGS sequence"/>
</dbReference>
<name>A0A1B7ZDU5_9FLAO</name>
<accession>A0A1B7ZDU5</accession>
<evidence type="ECO:0000313" key="2">
    <source>
        <dbReference type="Proteomes" id="UP000092164"/>
    </source>
</evidence>
<sequence>MTDNLFLLRDKPKLEFHLLTEDFKIQDNGDQSVSGTYLYNDLKSIYLIEKKINWFVTAFGFIVSALLESSSELYKDKKKLIIVTNNKTIELIQIHCDVQKTNSLIALLNTKIAV</sequence>